<evidence type="ECO:0000313" key="10">
    <source>
        <dbReference type="Proteomes" id="UP001283361"/>
    </source>
</evidence>
<dbReference type="InterPro" id="IPR000307">
    <property type="entry name" value="Ribosomal_bS16"/>
</dbReference>
<evidence type="ECO:0000256" key="7">
    <source>
        <dbReference type="ARBA" id="ARBA00035438"/>
    </source>
</evidence>
<evidence type="ECO:0000256" key="3">
    <source>
        <dbReference type="ARBA" id="ARBA00022980"/>
    </source>
</evidence>
<organism evidence="9 10">
    <name type="scientific">Elysia crispata</name>
    <name type="common">lettuce slug</name>
    <dbReference type="NCBI Taxonomy" id="231223"/>
    <lineage>
        <taxon>Eukaryota</taxon>
        <taxon>Metazoa</taxon>
        <taxon>Spiralia</taxon>
        <taxon>Lophotrochozoa</taxon>
        <taxon>Mollusca</taxon>
        <taxon>Gastropoda</taxon>
        <taxon>Heterobranchia</taxon>
        <taxon>Euthyneura</taxon>
        <taxon>Panpulmonata</taxon>
        <taxon>Sacoglossa</taxon>
        <taxon>Placobranchoidea</taxon>
        <taxon>Plakobranchidae</taxon>
        <taxon>Elysia</taxon>
    </lineage>
</organism>
<dbReference type="GO" id="GO:0032543">
    <property type="term" value="P:mitochondrial translation"/>
    <property type="evidence" value="ECO:0007669"/>
    <property type="project" value="TreeGrafter"/>
</dbReference>
<dbReference type="Gene3D" id="3.30.1320.10">
    <property type="match status" value="1"/>
</dbReference>
<dbReference type="SUPFAM" id="SSF54565">
    <property type="entry name" value="Ribosomal protein S16"/>
    <property type="match status" value="1"/>
</dbReference>
<keyword evidence="4" id="KW-0496">Mitochondrion</keyword>
<evidence type="ECO:0000256" key="1">
    <source>
        <dbReference type="ARBA" id="ARBA00004173"/>
    </source>
</evidence>
<comment type="caution">
    <text evidence="9">The sequence shown here is derived from an EMBL/GenBank/DDBJ whole genome shotgun (WGS) entry which is preliminary data.</text>
</comment>
<dbReference type="AlphaFoldDB" id="A0AAE0ZFQ2"/>
<dbReference type="GO" id="GO:0005743">
    <property type="term" value="C:mitochondrial inner membrane"/>
    <property type="evidence" value="ECO:0007669"/>
    <property type="project" value="UniProtKB-ARBA"/>
</dbReference>
<protein>
    <recommendedName>
        <fullName evidence="6">Small ribosomal subunit protein bS16m</fullName>
    </recommendedName>
    <alternativeName>
        <fullName evidence="7">28S ribosomal protein S16, mitochondrial</fullName>
    </alternativeName>
</protein>
<evidence type="ECO:0000256" key="5">
    <source>
        <dbReference type="ARBA" id="ARBA00023274"/>
    </source>
</evidence>
<dbReference type="PANTHER" id="PTHR12919:SF20">
    <property type="entry name" value="SMALL RIBOSOMAL SUBUNIT PROTEIN BS16M"/>
    <property type="match status" value="1"/>
</dbReference>
<dbReference type="EMBL" id="JAWDGP010004035">
    <property type="protein sequence ID" value="KAK3768608.1"/>
    <property type="molecule type" value="Genomic_DNA"/>
</dbReference>
<evidence type="ECO:0000256" key="8">
    <source>
        <dbReference type="SAM" id="MobiDB-lite"/>
    </source>
</evidence>
<evidence type="ECO:0000256" key="6">
    <source>
        <dbReference type="ARBA" id="ARBA00035263"/>
    </source>
</evidence>
<comment type="subcellular location">
    <subcellularLocation>
        <location evidence="1">Mitochondrion</location>
    </subcellularLocation>
</comment>
<proteinExistence type="inferred from homology"/>
<dbReference type="PANTHER" id="PTHR12919">
    <property type="entry name" value="30S RIBOSOMAL PROTEIN S16"/>
    <property type="match status" value="1"/>
</dbReference>
<dbReference type="Pfam" id="PF00886">
    <property type="entry name" value="Ribosomal_S16"/>
    <property type="match status" value="1"/>
</dbReference>
<keyword evidence="5" id="KW-0687">Ribonucleoprotein</keyword>
<dbReference type="Proteomes" id="UP001283361">
    <property type="component" value="Unassembled WGS sequence"/>
</dbReference>
<dbReference type="NCBIfam" id="TIGR00002">
    <property type="entry name" value="S16"/>
    <property type="match status" value="1"/>
</dbReference>
<dbReference type="GO" id="GO:0005763">
    <property type="term" value="C:mitochondrial small ribosomal subunit"/>
    <property type="evidence" value="ECO:0007669"/>
    <property type="project" value="TreeGrafter"/>
</dbReference>
<evidence type="ECO:0000256" key="2">
    <source>
        <dbReference type="ARBA" id="ARBA00006668"/>
    </source>
</evidence>
<evidence type="ECO:0000256" key="4">
    <source>
        <dbReference type="ARBA" id="ARBA00023128"/>
    </source>
</evidence>
<dbReference type="FunFam" id="3.30.1320.10:FF:000004">
    <property type="entry name" value="28S ribosomal protein S16, mitochondrial"/>
    <property type="match status" value="1"/>
</dbReference>
<comment type="similarity">
    <text evidence="2">Belongs to the bacterial ribosomal protein bS16 family.</text>
</comment>
<keyword evidence="3" id="KW-0689">Ribosomal protein</keyword>
<gene>
    <name evidence="9" type="ORF">RRG08_015763</name>
</gene>
<dbReference type="GO" id="GO:0003735">
    <property type="term" value="F:structural constituent of ribosome"/>
    <property type="evidence" value="ECO:0007669"/>
    <property type="project" value="InterPro"/>
</dbReference>
<reference evidence="9" key="1">
    <citation type="journal article" date="2023" name="G3 (Bethesda)">
        <title>A reference genome for the long-term kleptoplast-retaining sea slug Elysia crispata morphotype clarki.</title>
        <authorList>
            <person name="Eastman K.E."/>
            <person name="Pendleton A.L."/>
            <person name="Shaikh M.A."/>
            <person name="Suttiyut T."/>
            <person name="Ogas R."/>
            <person name="Tomko P."/>
            <person name="Gavelis G."/>
            <person name="Widhalm J.R."/>
            <person name="Wisecaver J.H."/>
        </authorList>
    </citation>
    <scope>NUCLEOTIDE SEQUENCE</scope>
    <source>
        <strain evidence="9">ECLA1</strain>
    </source>
</reference>
<sequence length="146" mass="16745">MITVDRPRNCEKKIGFETRMPRIPLRRSFDIIKLSYHGCNNRPFFHIVLLKNISKRNAPPIEMLGTYDPMPNMYNEKLVSLDIDRIKFHLASGVALSKPVEKLLGLSGLLPVHPMSFITAKRNRQKLEEQAKSQAEQEEEGNADKS</sequence>
<feature type="region of interest" description="Disordered" evidence="8">
    <location>
        <begin position="123"/>
        <end position="146"/>
    </location>
</feature>
<name>A0AAE0ZFQ2_9GAST</name>
<accession>A0AAE0ZFQ2</accession>
<keyword evidence="10" id="KW-1185">Reference proteome</keyword>
<dbReference type="InterPro" id="IPR023803">
    <property type="entry name" value="Ribosomal_bS16_dom_sf"/>
</dbReference>
<evidence type="ECO:0000313" key="9">
    <source>
        <dbReference type="EMBL" id="KAK3768608.1"/>
    </source>
</evidence>
<feature type="compositionally biased region" description="Acidic residues" evidence="8">
    <location>
        <begin position="136"/>
        <end position="146"/>
    </location>
</feature>